<feature type="compositionally biased region" description="Basic and acidic residues" evidence="1">
    <location>
        <begin position="94"/>
        <end position="109"/>
    </location>
</feature>
<proteinExistence type="predicted"/>
<reference evidence="2 3" key="1">
    <citation type="submission" date="2018-10" db="EMBL/GenBank/DDBJ databases">
        <title>A high-quality apple genome assembly.</title>
        <authorList>
            <person name="Hu J."/>
        </authorList>
    </citation>
    <scope>NUCLEOTIDE SEQUENCE [LARGE SCALE GENOMIC DNA]</scope>
    <source>
        <strain evidence="3">cv. HFTH1</strain>
        <tissue evidence="2">Young leaf</tissue>
    </source>
</reference>
<dbReference type="AlphaFoldDB" id="A0A498HII5"/>
<name>A0A498HII5_MALDO</name>
<dbReference type="Proteomes" id="UP000290289">
    <property type="component" value="Chromosome 16"/>
</dbReference>
<protein>
    <submittedName>
        <fullName evidence="2">Uncharacterized protein</fullName>
    </submittedName>
</protein>
<evidence type="ECO:0000313" key="2">
    <source>
        <dbReference type="EMBL" id="RXH71286.1"/>
    </source>
</evidence>
<organism evidence="2 3">
    <name type="scientific">Malus domestica</name>
    <name type="common">Apple</name>
    <name type="synonym">Pyrus malus</name>
    <dbReference type="NCBI Taxonomy" id="3750"/>
    <lineage>
        <taxon>Eukaryota</taxon>
        <taxon>Viridiplantae</taxon>
        <taxon>Streptophyta</taxon>
        <taxon>Embryophyta</taxon>
        <taxon>Tracheophyta</taxon>
        <taxon>Spermatophyta</taxon>
        <taxon>Magnoliopsida</taxon>
        <taxon>eudicotyledons</taxon>
        <taxon>Gunneridae</taxon>
        <taxon>Pentapetalae</taxon>
        <taxon>rosids</taxon>
        <taxon>fabids</taxon>
        <taxon>Rosales</taxon>
        <taxon>Rosaceae</taxon>
        <taxon>Amygdaloideae</taxon>
        <taxon>Maleae</taxon>
        <taxon>Malus</taxon>
    </lineage>
</organism>
<keyword evidence="3" id="KW-1185">Reference proteome</keyword>
<gene>
    <name evidence="2" type="ORF">DVH24_018641</name>
</gene>
<accession>A0A498HII5</accession>
<sequence>MQQNVVGLSPKWKHHVCIRHACGKLMLVAVMSNLISNREASRAKQTPSPASSVAATFPPDMGTTGVPPVTPLGPTVTHPILSARWTHRWPRSSKKVEQSGEASSVHREGSQPGDPGPLFIVLALTGPELGVAISQAHVKWGEVCGDGSDEDCSVPGKDMEGAIVGRCTHQGTTISIPIFYHTTFSEVYNEVCSRLSNLTHGLFDLTYVLPGYSTCLLQSDMDVRMLYMSVVNEKYYCVDIVINQKSCCDNDRVSRNTPASQTFIIEGNIHSDGNEYLGKYATPGGKVYMSNSWKTYINHVNQGFEGGVEEFRDKLCKYAVEMGFTFVYVKNDRERVTALRKSETEENSVIIWCNGCVNSVQQAKEALEALEE</sequence>
<comment type="caution">
    <text evidence="2">The sequence shown here is derived from an EMBL/GenBank/DDBJ whole genome shotgun (WGS) entry which is preliminary data.</text>
</comment>
<evidence type="ECO:0000256" key="1">
    <source>
        <dbReference type="SAM" id="MobiDB-lite"/>
    </source>
</evidence>
<feature type="region of interest" description="Disordered" evidence="1">
    <location>
        <begin position="87"/>
        <end position="112"/>
    </location>
</feature>
<dbReference type="EMBL" id="RDQH01000342">
    <property type="protein sequence ID" value="RXH71286.1"/>
    <property type="molecule type" value="Genomic_DNA"/>
</dbReference>
<dbReference type="SUPFAM" id="SSF54277">
    <property type="entry name" value="CAD &amp; PB1 domains"/>
    <property type="match status" value="1"/>
</dbReference>
<evidence type="ECO:0000313" key="3">
    <source>
        <dbReference type="Proteomes" id="UP000290289"/>
    </source>
</evidence>